<feature type="transmembrane region" description="Helical" evidence="10">
    <location>
        <begin position="261"/>
        <end position="282"/>
    </location>
</feature>
<proteinExistence type="inferred from homology"/>
<dbReference type="EMBL" id="JAEVLS010000009">
    <property type="protein sequence ID" value="MBM0108704.1"/>
    <property type="molecule type" value="Genomic_DNA"/>
</dbReference>
<comment type="caution">
    <text evidence="11">The sequence shown here is derived from an EMBL/GenBank/DDBJ whole genome shotgun (WGS) entry which is preliminary data.</text>
</comment>
<comment type="similarity">
    <text evidence="10">Belongs to the NqrB/RnfD family.</text>
</comment>
<keyword evidence="4 10" id="KW-0288">FMN</keyword>
<dbReference type="Proteomes" id="UP000661077">
    <property type="component" value="Unassembled WGS sequence"/>
</dbReference>
<evidence type="ECO:0000256" key="9">
    <source>
        <dbReference type="ARBA" id="ARBA00023136"/>
    </source>
</evidence>
<keyword evidence="7 10" id="KW-0249">Electron transport</keyword>
<comment type="caution">
    <text evidence="10">Lacks conserved residue(s) required for the propagation of feature annotation.</text>
</comment>
<evidence type="ECO:0000256" key="1">
    <source>
        <dbReference type="ARBA" id="ARBA00022448"/>
    </source>
</evidence>
<keyword evidence="1 10" id="KW-0813">Transport</keyword>
<dbReference type="HAMAP" id="MF_00462">
    <property type="entry name" value="RsxD_RnfD"/>
    <property type="match status" value="1"/>
</dbReference>
<keyword evidence="5 10" id="KW-0812">Transmembrane</keyword>
<keyword evidence="9 10" id="KW-0472">Membrane</keyword>
<evidence type="ECO:0000256" key="10">
    <source>
        <dbReference type="HAMAP-Rule" id="MF_00462"/>
    </source>
</evidence>
<evidence type="ECO:0000256" key="6">
    <source>
        <dbReference type="ARBA" id="ARBA00022967"/>
    </source>
</evidence>
<dbReference type="NCBIfam" id="TIGR01946">
    <property type="entry name" value="rnfD"/>
    <property type="match status" value="1"/>
</dbReference>
<comment type="function">
    <text evidence="10">Part of a membrane-bound complex that couples electron transfer with translocation of ions across the membrane.</text>
</comment>
<keyword evidence="10" id="KW-1003">Cell membrane</keyword>
<evidence type="ECO:0000256" key="8">
    <source>
        <dbReference type="ARBA" id="ARBA00022989"/>
    </source>
</evidence>
<reference evidence="11 12" key="1">
    <citation type="journal article" date="2021" name="Int. J. Syst. Evol. Microbiol.">
        <title>Steroidobacter gossypii sp. nov., isolated from soil of cotton cropping field.</title>
        <authorList>
            <person name="Huang R."/>
            <person name="Yang S."/>
            <person name="Zhen C."/>
            <person name="Liu W."/>
        </authorList>
    </citation>
    <scope>NUCLEOTIDE SEQUENCE [LARGE SCALE GENOMIC DNA]</scope>
    <source>
        <strain evidence="11 12">S1-65</strain>
    </source>
</reference>
<evidence type="ECO:0000256" key="3">
    <source>
        <dbReference type="ARBA" id="ARBA00022630"/>
    </source>
</evidence>
<feature type="transmembrane region" description="Helical" evidence="10">
    <location>
        <begin position="238"/>
        <end position="255"/>
    </location>
</feature>
<dbReference type="RefSeq" id="WP_203170873.1">
    <property type="nucleotide sequence ID" value="NZ_JAEVLS010000009.1"/>
</dbReference>
<comment type="cofactor">
    <cofactor evidence="10">
        <name>FMN</name>
        <dbReference type="ChEBI" id="CHEBI:58210"/>
    </cofactor>
</comment>
<comment type="subcellular location">
    <subcellularLocation>
        <location evidence="10">Cell inner membrane</location>
        <topology evidence="10">Multi-pass membrane protein</topology>
    </subcellularLocation>
</comment>
<gene>
    <name evidence="11" type="primary">rsxD</name>
    <name evidence="10" type="synonym">rnfD</name>
    <name evidence="11" type="ORF">JM946_28565</name>
</gene>
<dbReference type="PANTHER" id="PTHR30578">
    <property type="entry name" value="ELECTRON TRANSPORT COMPLEX PROTEIN RNFD"/>
    <property type="match status" value="1"/>
</dbReference>
<protein>
    <recommendedName>
        <fullName evidence="10">Ion-translocating oxidoreductase complex subunit D</fullName>
        <ecNumber evidence="10">7.-.-.-</ecNumber>
    </recommendedName>
    <alternativeName>
        <fullName evidence="10">Rnf electron transport complex subunit D</fullName>
    </alternativeName>
</protein>
<dbReference type="NCBIfam" id="NF002011">
    <property type="entry name" value="PRK00816.1"/>
    <property type="match status" value="1"/>
</dbReference>
<sequence length="345" mass="36541">MTFGTAPAPHVVAHTGVARVMRIVIYALVPTVVLHVAFFGVGLLVQIALGSVTALIAEAVALRLRRKPVAPFLTDGSAILTAILLALCLPPLAPWWLIVSGTAFAILLAKHLYGGLGANPFNPAMVGYAVLLVSFPVQLLQWLPPAGMEIEQVKLTVGETLSTILTGSLPSRLTWDAVTSPTPLDALRTNLNMGMTMAEAQAAPIFGTWGGRGWEWINLATLAGGIALLALRVIRWHIPVAMLSAIVVCASFMYVVDPGAYAGPIFHLTSGASVLGAFFIATDPISAATSDRGRLIYGAGIGLLTYVIRTWGGYPDGVAFAVLLMNLSVPLIDRYTIPRIYGHAR</sequence>
<name>A0ABS1X646_9GAMM</name>
<comment type="subunit">
    <text evidence="10">The complex is composed of six subunits: RnfA, RnfB, RnfC, RnfD, RnfE and RnfG.</text>
</comment>
<feature type="transmembrane region" description="Helical" evidence="10">
    <location>
        <begin position="294"/>
        <end position="312"/>
    </location>
</feature>
<evidence type="ECO:0000313" key="11">
    <source>
        <dbReference type="EMBL" id="MBM0108704.1"/>
    </source>
</evidence>
<dbReference type="EC" id="7.-.-.-" evidence="10"/>
<feature type="transmembrane region" description="Helical" evidence="10">
    <location>
        <begin position="24"/>
        <end position="57"/>
    </location>
</feature>
<evidence type="ECO:0000313" key="12">
    <source>
        <dbReference type="Proteomes" id="UP000661077"/>
    </source>
</evidence>
<keyword evidence="10" id="KW-0997">Cell inner membrane</keyword>
<accession>A0ABS1X646</accession>
<keyword evidence="6 10" id="KW-1278">Translocase</keyword>
<dbReference type="InterPro" id="IPR011303">
    <property type="entry name" value="RnfD_bac"/>
</dbReference>
<feature type="modified residue" description="FMN phosphoryl threonine" evidence="10">
    <location>
        <position position="182"/>
    </location>
</feature>
<keyword evidence="3 10" id="KW-0285">Flavoprotein</keyword>
<organism evidence="11 12">
    <name type="scientific">Steroidobacter gossypii</name>
    <dbReference type="NCBI Taxonomy" id="2805490"/>
    <lineage>
        <taxon>Bacteria</taxon>
        <taxon>Pseudomonadati</taxon>
        <taxon>Pseudomonadota</taxon>
        <taxon>Gammaproteobacteria</taxon>
        <taxon>Steroidobacterales</taxon>
        <taxon>Steroidobacteraceae</taxon>
        <taxon>Steroidobacter</taxon>
    </lineage>
</organism>
<keyword evidence="2 10" id="KW-0597">Phosphoprotein</keyword>
<keyword evidence="8 10" id="KW-1133">Transmembrane helix</keyword>
<dbReference type="Pfam" id="PF03116">
    <property type="entry name" value="NQR2_RnfD_RnfE"/>
    <property type="match status" value="1"/>
</dbReference>
<evidence type="ECO:0000256" key="5">
    <source>
        <dbReference type="ARBA" id="ARBA00022692"/>
    </source>
</evidence>
<feature type="transmembrane region" description="Helical" evidence="10">
    <location>
        <begin position="213"/>
        <end position="231"/>
    </location>
</feature>
<evidence type="ECO:0000256" key="2">
    <source>
        <dbReference type="ARBA" id="ARBA00022553"/>
    </source>
</evidence>
<evidence type="ECO:0000256" key="7">
    <source>
        <dbReference type="ARBA" id="ARBA00022982"/>
    </source>
</evidence>
<dbReference type="PANTHER" id="PTHR30578:SF0">
    <property type="entry name" value="ION-TRANSLOCATING OXIDOREDUCTASE COMPLEX SUBUNIT D"/>
    <property type="match status" value="1"/>
</dbReference>
<keyword evidence="12" id="KW-1185">Reference proteome</keyword>
<evidence type="ECO:0000256" key="4">
    <source>
        <dbReference type="ARBA" id="ARBA00022643"/>
    </source>
</evidence>
<dbReference type="InterPro" id="IPR004338">
    <property type="entry name" value="NqrB/RnfD"/>
</dbReference>